<protein>
    <recommendedName>
        <fullName evidence="2">protein-tyrosine-phosphatase</fullName>
        <ecNumber evidence="2">3.1.3.48</ecNumber>
    </recommendedName>
</protein>
<evidence type="ECO:0000259" key="10">
    <source>
        <dbReference type="PROSITE" id="PS50055"/>
    </source>
</evidence>
<dbReference type="FunFam" id="3.90.190.10:FF:000088">
    <property type="entry name" value="Receptor protein-tyrosine phosphatase LAR"/>
    <property type="match status" value="1"/>
</dbReference>
<feature type="domain" description="Fibronectin type-III" evidence="12">
    <location>
        <begin position="16"/>
        <end position="128"/>
    </location>
</feature>
<evidence type="ECO:0000256" key="4">
    <source>
        <dbReference type="ARBA" id="ARBA00022801"/>
    </source>
</evidence>
<feature type="transmembrane region" description="Helical" evidence="9">
    <location>
        <begin position="304"/>
        <end position="328"/>
    </location>
</feature>
<dbReference type="Pfam" id="PF00102">
    <property type="entry name" value="Y_phosphatase"/>
    <property type="match status" value="2"/>
</dbReference>
<feature type="domain" description="Tyrosine specific protein phosphatases" evidence="11">
    <location>
        <begin position="862"/>
        <end position="937"/>
    </location>
</feature>
<dbReference type="CDD" id="cd00063">
    <property type="entry name" value="FN3"/>
    <property type="match status" value="1"/>
</dbReference>
<dbReference type="InterPro" id="IPR016130">
    <property type="entry name" value="Tyr_Pase_AS"/>
</dbReference>
<dbReference type="EC" id="3.1.3.48" evidence="2"/>
<dbReference type="EnsemblMetazoa" id="XM_038211762.1">
    <property type="protein sequence ID" value="XP_038067690.1"/>
    <property type="gene ID" value="LOC119737422"/>
</dbReference>
<evidence type="ECO:0000256" key="1">
    <source>
        <dbReference type="ARBA" id="ARBA00004167"/>
    </source>
</evidence>
<evidence type="ECO:0000313" key="13">
    <source>
        <dbReference type="EnsemblMetazoa" id="XP_038067690.1"/>
    </source>
</evidence>
<keyword evidence="14" id="KW-1185">Reference proteome</keyword>
<dbReference type="PANTHER" id="PTHR19134">
    <property type="entry name" value="RECEPTOR-TYPE TYROSINE-PROTEIN PHOSPHATASE"/>
    <property type="match status" value="1"/>
</dbReference>
<dbReference type="SUPFAM" id="SSF49265">
    <property type="entry name" value="Fibronectin type III"/>
    <property type="match status" value="1"/>
</dbReference>
<dbReference type="RefSeq" id="XP_038067690.1">
    <property type="nucleotide sequence ID" value="XM_038211762.1"/>
</dbReference>
<feature type="domain" description="Tyrosine specific protein phosphatases" evidence="11">
    <location>
        <begin position="573"/>
        <end position="646"/>
    </location>
</feature>
<dbReference type="PRINTS" id="PR00700">
    <property type="entry name" value="PRTYPHPHTASE"/>
</dbReference>
<dbReference type="Gene3D" id="2.60.40.10">
    <property type="entry name" value="Immunoglobulins"/>
    <property type="match status" value="1"/>
</dbReference>
<name>A0A914AUE6_PATMI</name>
<feature type="compositionally biased region" description="Polar residues" evidence="8">
    <location>
        <begin position="218"/>
        <end position="243"/>
    </location>
</feature>
<feature type="domain" description="Tyrosine-protein phosphatase" evidence="10">
    <location>
        <begin position="384"/>
        <end position="655"/>
    </location>
</feature>
<proteinExistence type="predicted"/>
<dbReference type="InterPro" id="IPR000242">
    <property type="entry name" value="PTP_cat"/>
</dbReference>
<evidence type="ECO:0000256" key="7">
    <source>
        <dbReference type="ARBA" id="ARBA00051722"/>
    </source>
</evidence>
<dbReference type="Proteomes" id="UP000887568">
    <property type="component" value="Unplaced"/>
</dbReference>
<dbReference type="FunFam" id="3.90.190.10:FF:000102">
    <property type="entry name" value="Receptor-type tyrosine-protein phosphatase"/>
    <property type="match status" value="1"/>
</dbReference>
<feature type="domain" description="Tyrosine-protein phosphatase" evidence="10">
    <location>
        <begin position="687"/>
        <end position="946"/>
    </location>
</feature>
<evidence type="ECO:0000259" key="12">
    <source>
        <dbReference type="PROSITE" id="PS50853"/>
    </source>
</evidence>
<dbReference type="Pfam" id="PF00041">
    <property type="entry name" value="fn3"/>
    <property type="match status" value="1"/>
</dbReference>
<dbReference type="AlphaFoldDB" id="A0A914AUE6"/>
<dbReference type="GO" id="GO:0004725">
    <property type="term" value="F:protein tyrosine phosphatase activity"/>
    <property type="evidence" value="ECO:0007669"/>
    <property type="project" value="UniProtKB-EC"/>
</dbReference>
<feature type="region of interest" description="Disordered" evidence="8">
    <location>
        <begin position="111"/>
        <end position="133"/>
    </location>
</feature>
<dbReference type="InterPro" id="IPR003595">
    <property type="entry name" value="Tyr_Pase_cat"/>
</dbReference>
<dbReference type="PROSITE" id="PS00383">
    <property type="entry name" value="TYR_PHOSPHATASE_1"/>
    <property type="match status" value="2"/>
</dbReference>
<evidence type="ECO:0000256" key="9">
    <source>
        <dbReference type="SAM" id="Phobius"/>
    </source>
</evidence>
<dbReference type="OrthoDB" id="6144703at2759"/>
<comment type="catalytic activity">
    <reaction evidence="7">
        <text>O-phospho-L-tyrosyl-[protein] + H2O = L-tyrosyl-[protein] + phosphate</text>
        <dbReference type="Rhea" id="RHEA:10684"/>
        <dbReference type="Rhea" id="RHEA-COMP:10136"/>
        <dbReference type="Rhea" id="RHEA-COMP:20101"/>
        <dbReference type="ChEBI" id="CHEBI:15377"/>
        <dbReference type="ChEBI" id="CHEBI:43474"/>
        <dbReference type="ChEBI" id="CHEBI:46858"/>
        <dbReference type="ChEBI" id="CHEBI:61978"/>
        <dbReference type="EC" id="3.1.3.48"/>
    </reaction>
</comment>
<dbReference type="SMART" id="SM00404">
    <property type="entry name" value="PTPc_motif"/>
    <property type="match status" value="2"/>
</dbReference>
<organism evidence="13 14">
    <name type="scientific">Patiria miniata</name>
    <name type="common">Bat star</name>
    <name type="synonym">Asterina miniata</name>
    <dbReference type="NCBI Taxonomy" id="46514"/>
    <lineage>
        <taxon>Eukaryota</taxon>
        <taxon>Metazoa</taxon>
        <taxon>Echinodermata</taxon>
        <taxon>Eleutherozoa</taxon>
        <taxon>Asterozoa</taxon>
        <taxon>Asteroidea</taxon>
        <taxon>Valvatacea</taxon>
        <taxon>Valvatida</taxon>
        <taxon>Asterinidae</taxon>
        <taxon>Patiria</taxon>
    </lineage>
</organism>
<comment type="subcellular location">
    <subcellularLocation>
        <location evidence="1">Membrane</location>
        <topology evidence="1">Single-pass membrane protein</topology>
    </subcellularLocation>
</comment>
<sequence>MGDDSDSIVRKTAQSAPSAPINVLLDNEGDACMVTWDPPEQENGIIIAYKIFLQAYMYPEPGSDGSLDLIFDESKSDSLSWSNVDERLYVVNKTELEPYARFKFQVLAETEPGEGPKSEETNVTCDSPPVAPTEEIVTPTKVDYIDDDTPVVTHESFWMSVSPASTRYGPISCYDIVVVELPEGEGIEGKVPDVNYPIENFVSFVDAQKEAGKPYIAQSRNGNSLTDQTNVKIGNTGSSSCTPESRRRKRATTSPHKGDDGALKSSTSYTAFLLACVRLDDGTELCSSSPLMQPVITLAGVNTAAIAIGIVLAILIAVVIALGVVIYMKRRKQTPLLRDSENGVAMVPVMEKEPEVTHMVVLPITLENLSETVRQKSENDDETFKAEFKSIPEATGDVTRDATNLECNREKNRYINIGAYDHTRVRLSPIEGEEGSDYINACFVDGYEKPRKFIAAQGAREDTVLDFWRMVWEQNCATIIMLTKCLENGREKCAEYWPEEDAIMYDDIIVTLDDVVTCADYVIRKFTLQKHIETDEDEDEDAEPIIGESRTLMQFHFLGWPDFGIPKYPHSMLCFVKRIRHMTGSRIEPGNIIVHCSAGVGRTGTYILIDSMLDMMKKEKKVDIYNVIYKLRNQRNLLVQSLVQYIFIHKALMEEYLYGHTEVDVGSFHIYNQKLCSKKSDADDAGVDTEYRTVASLPVDNTDQKTGNIEANKHKNRIRQVIPYDRNRVKLERLTGQEHSNYINASFIDGYEHKKAYIAAQGPLPNTMGDFWRMAWENQCSTIVMLTDCEERGQNVCTQYWPPSGESMNAAFLTVSVKNSKEEEDCTVRDLEVSTTKGTGTKLIRQFHYHGWPEVGVPDNSASLVKVIGLAHEHQQDIGRFPILVHCSAGSGRTGVFITLSYLLQRAKAEGIVDVFQAVRTLRQQRPHMVQDVAQYQFCYRAMMEYLDSFDHYANFK</sequence>
<dbReference type="PROSITE" id="PS50853">
    <property type="entry name" value="FN3"/>
    <property type="match status" value="1"/>
</dbReference>
<dbReference type="InterPro" id="IPR013783">
    <property type="entry name" value="Ig-like_fold"/>
</dbReference>
<keyword evidence="6 9" id="KW-0472">Membrane</keyword>
<evidence type="ECO:0000256" key="3">
    <source>
        <dbReference type="ARBA" id="ARBA00022729"/>
    </source>
</evidence>
<keyword evidence="3" id="KW-0732">Signal</keyword>
<dbReference type="InterPro" id="IPR050348">
    <property type="entry name" value="Protein-Tyr_Phosphatase"/>
</dbReference>
<evidence type="ECO:0000256" key="6">
    <source>
        <dbReference type="ARBA" id="ARBA00023136"/>
    </source>
</evidence>
<accession>A0A914AUE6</accession>
<dbReference type="InterPro" id="IPR029021">
    <property type="entry name" value="Prot-tyrosine_phosphatase-like"/>
</dbReference>
<dbReference type="PROSITE" id="PS50055">
    <property type="entry name" value="TYR_PHOSPHATASE_PTP"/>
    <property type="match status" value="2"/>
</dbReference>
<dbReference type="SMART" id="SM00060">
    <property type="entry name" value="FN3"/>
    <property type="match status" value="1"/>
</dbReference>
<dbReference type="PROSITE" id="PS50056">
    <property type="entry name" value="TYR_PHOSPHATASE_2"/>
    <property type="match status" value="2"/>
</dbReference>
<dbReference type="PANTHER" id="PTHR19134:SF553">
    <property type="entry name" value="TYROSINE-PROTEIN PHOSPHATASE 10D-RELATED"/>
    <property type="match status" value="1"/>
</dbReference>
<keyword evidence="5" id="KW-0904">Protein phosphatase</keyword>
<dbReference type="OMA" id="TGNIEAN"/>
<evidence type="ECO:0000256" key="2">
    <source>
        <dbReference type="ARBA" id="ARBA00013064"/>
    </source>
</evidence>
<keyword evidence="9" id="KW-0812">Transmembrane</keyword>
<reference evidence="13" key="1">
    <citation type="submission" date="2022-11" db="UniProtKB">
        <authorList>
            <consortium name="EnsemblMetazoa"/>
        </authorList>
    </citation>
    <scope>IDENTIFICATION</scope>
</reference>
<dbReference type="GeneID" id="119737422"/>
<evidence type="ECO:0000256" key="8">
    <source>
        <dbReference type="SAM" id="MobiDB-lite"/>
    </source>
</evidence>
<evidence type="ECO:0000259" key="11">
    <source>
        <dbReference type="PROSITE" id="PS50056"/>
    </source>
</evidence>
<dbReference type="InterPro" id="IPR036116">
    <property type="entry name" value="FN3_sf"/>
</dbReference>
<dbReference type="InterPro" id="IPR003961">
    <property type="entry name" value="FN3_dom"/>
</dbReference>
<dbReference type="SMART" id="SM00194">
    <property type="entry name" value="PTPc"/>
    <property type="match status" value="2"/>
</dbReference>
<keyword evidence="4" id="KW-0378">Hydrolase</keyword>
<feature type="region of interest" description="Disordered" evidence="8">
    <location>
        <begin position="217"/>
        <end position="263"/>
    </location>
</feature>
<evidence type="ECO:0000313" key="14">
    <source>
        <dbReference type="Proteomes" id="UP000887568"/>
    </source>
</evidence>
<dbReference type="Gene3D" id="3.90.190.10">
    <property type="entry name" value="Protein tyrosine phosphatase superfamily"/>
    <property type="match status" value="2"/>
</dbReference>
<evidence type="ECO:0000256" key="5">
    <source>
        <dbReference type="ARBA" id="ARBA00022912"/>
    </source>
</evidence>
<keyword evidence="9" id="KW-1133">Transmembrane helix</keyword>
<dbReference type="GO" id="GO:0016020">
    <property type="term" value="C:membrane"/>
    <property type="evidence" value="ECO:0007669"/>
    <property type="project" value="UniProtKB-SubCell"/>
</dbReference>
<dbReference type="InterPro" id="IPR000387">
    <property type="entry name" value="Tyr_Pase_dom"/>
</dbReference>
<dbReference type="SUPFAM" id="SSF52799">
    <property type="entry name" value="(Phosphotyrosine protein) phosphatases II"/>
    <property type="match status" value="2"/>
</dbReference>